<dbReference type="GO" id="GO:0032196">
    <property type="term" value="P:transposition"/>
    <property type="evidence" value="ECO:0007669"/>
    <property type="project" value="TreeGrafter"/>
</dbReference>
<dbReference type="InterPro" id="IPR000835">
    <property type="entry name" value="HTH_MarR-typ"/>
</dbReference>
<feature type="compositionally biased region" description="Low complexity" evidence="1">
    <location>
        <begin position="254"/>
        <end position="266"/>
    </location>
</feature>
<evidence type="ECO:0000313" key="4">
    <source>
        <dbReference type="EMBL" id="NEB20680.1"/>
    </source>
</evidence>
<comment type="caution">
    <text evidence="4">The sequence shown here is derived from an EMBL/GenBank/DDBJ whole genome shotgun (WGS) entry which is preliminary data.</text>
</comment>
<dbReference type="InterPro" id="IPR051917">
    <property type="entry name" value="Transposase-Integrase"/>
</dbReference>
<dbReference type="GO" id="GO:0003700">
    <property type="term" value="F:DNA-binding transcription factor activity"/>
    <property type="evidence" value="ECO:0007669"/>
    <property type="project" value="InterPro"/>
</dbReference>
<dbReference type="InterPro" id="IPR025246">
    <property type="entry name" value="IS30-like_HTH"/>
</dbReference>
<dbReference type="InterPro" id="IPR036388">
    <property type="entry name" value="WH-like_DNA-bd_sf"/>
</dbReference>
<dbReference type="Pfam" id="PF13936">
    <property type="entry name" value="HTH_38"/>
    <property type="match status" value="1"/>
</dbReference>
<feature type="domain" description="Transposase IS30-like HTH" evidence="3">
    <location>
        <begin position="5"/>
        <end position="45"/>
    </location>
</feature>
<dbReference type="GO" id="GO:0004803">
    <property type="term" value="F:transposase activity"/>
    <property type="evidence" value="ECO:0007669"/>
    <property type="project" value="TreeGrafter"/>
</dbReference>
<reference evidence="4 5" key="1">
    <citation type="submission" date="2020-01" db="EMBL/GenBank/DDBJ databases">
        <title>Insect and environment-associated Actinomycetes.</title>
        <authorList>
            <person name="Currrie C."/>
            <person name="Chevrette M."/>
            <person name="Carlson C."/>
            <person name="Stubbendieck R."/>
            <person name="Wendt-Pienkowski E."/>
        </authorList>
    </citation>
    <scope>NUCLEOTIDE SEQUENCE [LARGE SCALE GENOMIC DNA]</scope>
    <source>
        <strain evidence="4 5">SID14172</strain>
    </source>
</reference>
<sequence length="274" mass="29326">MPGGRLTQQERQQIALGLADGLAYAEIARRLDRPTSTVTREVMRNGGPTAYRADLAHRATERRAHRRGQATPRGPQTPPAHGRDTEAVRAYEETLTTVFIQQGTPKMMARVMACLCVSDTGSLTAAELVQRLRVSPASVSKAVAFLDGQGLVRRERDASRRERYVIDDDVWYQSMVASARGTLLVAETARQGVAVLGSGTPAAERLENIARFLDFISESIVRAADQAREVLHTAPAAPREGDAATGGEATPGVEATSGGEATSGSGRPPRTGRP</sequence>
<dbReference type="PANTHER" id="PTHR10948:SF23">
    <property type="entry name" value="TRANSPOSASE INSI FOR INSERTION SEQUENCE ELEMENT IS30A-RELATED"/>
    <property type="match status" value="1"/>
</dbReference>
<keyword evidence="5" id="KW-1185">Reference proteome</keyword>
<proteinExistence type="predicted"/>
<dbReference type="InterPro" id="IPR036390">
    <property type="entry name" value="WH_DNA-bd_sf"/>
</dbReference>
<dbReference type="EMBL" id="JAAGMB010000669">
    <property type="protein sequence ID" value="NEB20680.1"/>
    <property type="molecule type" value="Genomic_DNA"/>
</dbReference>
<dbReference type="InterPro" id="IPR011991">
    <property type="entry name" value="ArsR-like_HTH"/>
</dbReference>
<dbReference type="CDD" id="cd00090">
    <property type="entry name" value="HTH_ARSR"/>
    <property type="match status" value="1"/>
</dbReference>
<dbReference type="Pfam" id="PF12802">
    <property type="entry name" value="MarR_2"/>
    <property type="match status" value="1"/>
</dbReference>
<evidence type="ECO:0000313" key="5">
    <source>
        <dbReference type="Proteomes" id="UP000469545"/>
    </source>
</evidence>
<evidence type="ECO:0000259" key="2">
    <source>
        <dbReference type="Pfam" id="PF12802"/>
    </source>
</evidence>
<organism evidence="4 5">
    <name type="scientific">Streptomyces coelicoflavus</name>
    <dbReference type="NCBI Taxonomy" id="285562"/>
    <lineage>
        <taxon>Bacteria</taxon>
        <taxon>Bacillati</taxon>
        <taxon>Actinomycetota</taxon>
        <taxon>Actinomycetes</taxon>
        <taxon>Kitasatosporales</taxon>
        <taxon>Streptomycetaceae</taxon>
        <taxon>Streptomyces</taxon>
    </lineage>
</organism>
<accession>A0A6N9UWV3</accession>
<gene>
    <name evidence="4" type="ORF">G3I46_29990</name>
</gene>
<dbReference type="SUPFAM" id="SSF46785">
    <property type="entry name" value="Winged helix' DNA-binding domain"/>
    <property type="match status" value="1"/>
</dbReference>
<dbReference type="PANTHER" id="PTHR10948">
    <property type="entry name" value="TRANSPOSASE"/>
    <property type="match status" value="1"/>
</dbReference>
<feature type="region of interest" description="Disordered" evidence="1">
    <location>
        <begin position="59"/>
        <end position="85"/>
    </location>
</feature>
<feature type="domain" description="HTH marR-type" evidence="2">
    <location>
        <begin position="120"/>
        <end position="158"/>
    </location>
</feature>
<protein>
    <submittedName>
        <fullName evidence="4">Helix-turn-helix domain-containing protein</fullName>
    </submittedName>
</protein>
<dbReference type="Proteomes" id="UP000469545">
    <property type="component" value="Unassembled WGS sequence"/>
</dbReference>
<evidence type="ECO:0000256" key="1">
    <source>
        <dbReference type="SAM" id="MobiDB-lite"/>
    </source>
</evidence>
<dbReference type="Gene3D" id="1.10.10.10">
    <property type="entry name" value="Winged helix-like DNA-binding domain superfamily/Winged helix DNA-binding domain"/>
    <property type="match status" value="1"/>
</dbReference>
<dbReference type="AlphaFoldDB" id="A0A6N9UWV3"/>
<dbReference type="GO" id="GO:0005829">
    <property type="term" value="C:cytosol"/>
    <property type="evidence" value="ECO:0007669"/>
    <property type="project" value="TreeGrafter"/>
</dbReference>
<feature type="region of interest" description="Disordered" evidence="1">
    <location>
        <begin position="232"/>
        <end position="274"/>
    </location>
</feature>
<dbReference type="RefSeq" id="WP_164142808.1">
    <property type="nucleotide sequence ID" value="NZ_JAAGMB010000669.1"/>
</dbReference>
<evidence type="ECO:0000259" key="3">
    <source>
        <dbReference type="Pfam" id="PF13936"/>
    </source>
</evidence>
<name>A0A6N9UWV3_9ACTN</name>